<evidence type="ECO:0000313" key="1">
    <source>
        <dbReference type="EMBL" id="JAH74640.1"/>
    </source>
</evidence>
<name>A0A0E9VAY6_ANGAN</name>
<dbReference type="EMBL" id="GBXM01033937">
    <property type="protein sequence ID" value="JAH74640.1"/>
    <property type="molecule type" value="Transcribed_RNA"/>
</dbReference>
<protein>
    <submittedName>
        <fullName evidence="1">Uncharacterized protein</fullName>
    </submittedName>
</protein>
<accession>A0A0E9VAY6</accession>
<proteinExistence type="predicted"/>
<dbReference type="AlphaFoldDB" id="A0A0E9VAY6"/>
<reference evidence="1" key="1">
    <citation type="submission" date="2014-11" db="EMBL/GenBank/DDBJ databases">
        <authorList>
            <person name="Amaro Gonzalez C."/>
        </authorList>
    </citation>
    <scope>NUCLEOTIDE SEQUENCE</scope>
</reference>
<reference evidence="1" key="2">
    <citation type="journal article" date="2015" name="Fish Shellfish Immunol.">
        <title>Early steps in the European eel (Anguilla anguilla)-Vibrio vulnificus interaction in the gills: Role of the RtxA13 toxin.</title>
        <authorList>
            <person name="Callol A."/>
            <person name="Pajuelo D."/>
            <person name="Ebbesson L."/>
            <person name="Teles M."/>
            <person name="MacKenzie S."/>
            <person name="Amaro C."/>
        </authorList>
    </citation>
    <scope>NUCLEOTIDE SEQUENCE</scope>
</reference>
<organism evidence="1">
    <name type="scientific">Anguilla anguilla</name>
    <name type="common">European freshwater eel</name>
    <name type="synonym">Muraena anguilla</name>
    <dbReference type="NCBI Taxonomy" id="7936"/>
    <lineage>
        <taxon>Eukaryota</taxon>
        <taxon>Metazoa</taxon>
        <taxon>Chordata</taxon>
        <taxon>Craniata</taxon>
        <taxon>Vertebrata</taxon>
        <taxon>Euteleostomi</taxon>
        <taxon>Actinopterygii</taxon>
        <taxon>Neopterygii</taxon>
        <taxon>Teleostei</taxon>
        <taxon>Anguilliformes</taxon>
        <taxon>Anguillidae</taxon>
        <taxon>Anguilla</taxon>
    </lineage>
</organism>
<sequence length="26" mass="3178">MCHVVKVFPVENPPHCRFFLFFNKLK</sequence>